<accession>A0ABW6HHW5</accession>
<gene>
    <name evidence="2" type="ORF">ACFX5D_01360</name>
</gene>
<feature type="transmembrane region" description="Helical" evidence="1">
    <location>
        <begin position="28"/>
        <end position="46"/>
    </location>
</feature>
<evidence type="ECO:0008006" key="4">
    <source>
        <dbReference type="Google" id="ProtNLM"/>
    </source>
</evidence>
<sequence>MEIFFVWIIASFIVGIIGSNRKIGFGSSFFISLLLSPLIGLIFVLTSKSKESDNVQNNSIADEIEKLQNLRNNNSITEYEFIRLKNKIIDPTNREEHNYSVNENEKTNSNDKKPSFFTKPKVIVNTIFIVILLTVGLYIYSINSSDTNSDFKNNVSEIAVDKSAIISDTPTETAGIKGNTLKNFTYEDVARYAMATSMQEPVGIVKSQKKDNYFYVAYVRPSDSQKFEFKVKFEGNRIIWGDLNGRWQDTEYDEKISFEEIGNKINIIGVGDTVEFKKGD</sequence>
<keyword evidence="1" id="KW-1133">Transmembrane helix</keyword>
<reference evidence="2 3" key="1">
    <citation type="submission" date="2024-06" db="EMBL/GenBank/DDBJ databases">
        <title>Flavobacterium spp. isolated from glacier.</title>
        <authorList>
            <person name="Han D."/>
        </authorList>
    </citation>
    <scope>NUCLEOTIDE SEQUENCE [LARGE SCALE GENOMIC DNA]</scope>
    <source>
        <strain evidence="2 3">LB3P45</strain>
    </source>
</reference>
<dbReference type="Proteomes" id="UP001600039">
    <property type="component" value="Unassembled WGS sequence"/>
</dbReference>
<evidence type="ECO:0000313" key="2">
    <source>
        <dbReference type="EMBL" id="MFE3846614.1"/>
    </source>
</evidence>
<dbReference type="EMBL" id="JBHZQA010000001">
    <property type="protein sequence ID" value="MFE3846614.1"/>
    <property type="molecule type" value="Genomic_DNA"/>
</dbReference>
<evidence type="ECO:0000256" key="1">
    <source>
        <dbReference type="SAM" id="Phobius"/>
    </source>
</evidence>
<comment type="caution">
    <text evidence="2">The sequence shown here is derived from an EMBL/GenBank/DDBJ whole genome shotgun (WGS) entry which is preliminary data.</text>
</comment>
<keyword evidence="1" id="KW-0812">Transmembrane</keyword>
<feature type="transmembrane region" description="Helical" evidence="1">
    <location>
        <begin position="122"/>
        <end position="140"/>
    </location>
</feature>
<protein>
    <recommendedName>
        <fullName evidence="4">SHOCT domain-containing protein</fullName>
    </recommendedName>
</protein>
<proteinExistence type="predicted"/>
<name>A0ABW6HHW5_9FLAO</name>
<keyword evidence="1" id="KW-0472">Membrane</keyword>
<evidence type="ECO:0000313" key="3">
    <source>
        <dbReference type="Proteomes" id="UP001600039"/>
    </source>
</evidence>
<dbReference type="RefSeq" id="WP_379856479.1">
    <property type="nucleotide sequence ID" value="NZ_JBHZQA010000001.1"/>
</dbReference>
<keyword evidence="3" id="KW-1185">Reference proteome</keyword>
<organism evidence="2 3">
    <name type="scientific">Flavobacterium fructosi</name>
    <dbReference type="NCBI Taxonomy" id="3230416"/>
    <lineage>
        <taxon>Bacteria</taxon>
        <taxon>Pseudomonadati</taxon>
        <taxon>Bacteroidota</taxon>
        <taxon>Flavobacteriia</taxon>
        <taxon>Flavobacteriales</taxon>
        <taxon>Flavobacteriaceae</taxon>
        <taxon>Flavobacterium</taxon>
    </lineage>
</organism>